<proteinExistence type="predicted"/>
<accession>A0A4Z1HAT1</accession>
<keyword evidence="3" id="KW-1185">Reference proteome</keyword>
<feature type="region of interest" description="Disordered" evidence="1">
    <location>
        <begin position="280"/>
        <end position="327"/>
    </location>
</feature>
<evidence type="ECO:0000313" key="2">
    <source>
        <dbReference type="EMBL" id="TGO46268.1"/>
    </source>
</evidence>
<reference evidence="2 3" key="1">
    <citation type="submission" date="2017-12" db="EMBL/GenBank/DDBJ databases">
        <title>Comparative genomics of Botrytis spp.</title>
        <authorList>
            <person name="Valero-Jimenez C.A."/>
            <person name="Tapia P."/>
            <person name="Veloso J."/>
            <person name="Silva-Moreno E."/>
            <person name="Staats M."/>
            <person name="Valdes J.H."/>
            <person name="Van Kan J.A.L."/>
        </authorList>
    </citation>
    <scope>NUCLEOTIDE SEQUENCE [LARGE SCALE GENOMIC DNA]</scope>
    <source>
        <strain evidence="2 3">MUCL11595</strain>
    </source>
</reference>
<dbReference type="Proteomes" id="UP000297527">
    <property type="component" value="Unassembled WGS sequence"/>
</dbReference>
<feature type="compositionally biased region" description="Basic and acidic residues" evidence="1">
    <location>
        <begin position="305"/>
        <end position="321"/>
    </location>
</feature>
<dbReference type="AlphaFoldDB" id="A0A4Z1HAT1"/>
<sequence>MITLDVAAASAALEAKVIIDLRDEIAKAMASANGDIDAQSEEFSKLFNVYYNFGKAPSNVSQDKGKEKANDEAVAPPAPATNEYVTLWAVLQTANDTIKVEDGDDIALTPSTPSTPAIPAIDCRPIPGLLLPAMSTQQPSQPIFAISHLATYSRQIDTRNVPAYGRILKKHYAFPHCGGSGITKPIGEQKSVNYIVDMHPEMELNFCFLQLKHVDFPKACILWPQSYDGVDTSNVDACKEFAQVEQFLDWLQNQVLPAHLNIRDAYIKFAKDRAHLDGADTANNGAMRDMGARQHPSAGPSRAMNNEKRSWDDRNEGSYPDRKKRSY</sequence>
<dbReference type="OrthoDB" id="3528903at2759"/>
<gene>
    <name evidence="2" type="ORF">BCON_0335g00110</name>
</gene>
<protein>
    <submittedName>
        <fullName evidence="2">Uncharacterized protein</fullName>
    </submittedName>
</protein>
<name>A0A4Z1HAT1_9HELO</name>
<evidence type="ECO:0000256" key="1">
    <source>
        <dbReference type="SAM" id="MobiDB-lite"/>
    </source>
</evidence>
<dbReference type="EMBL" id="PQXN01000333">
    <property type="protein sequence ID" value="TGO46268.1"/>
    <property type="molecule type" value="Genomic_DNA"/>
</dbReference>
<organism evidence="2 3">
    <name type="scientific">Botryotinia convoluta</name>
    <dbReference type="NCBI Taxonomy" id="54673"/>
    <lineage>
        <taxon>Eukaryota</taxon>
        <taxon>Fungi</taxon>
        <taxon>Dikarya</taxon>
        <taxon>Ascomycota</taxon>
        <taxon>Pezizomycotina</taxon>
        <taxon>Leotiomycetes</taxon>
        <taxon>Helotiales</taxon>
        <taxon>Sclerotiniaceae</taxon>
        <taxon>Botryotinia</taxon>
    </lineage>
</organism>
<comment type="caution">
    <text evidence="2">The sequence shown here is derived from an EMBL/GenBank/DDBJ whole genome shotgun (WGS) entry which is preliminary data.</text>
</comment>
<evidence type="ECO:0000313" key="3">
    <source>
        <dbReference type="Proteomes" id="UP000297527"/>
    </source>
</evidence>